<keyword evidence="3" id="KW-1185">Reference proteome</keyword>
<dbReference type="PROSITE" id="PS51257">
    <property type="entry name" value="PROKAR_LIPOPROTEIN"/>
    <property type="match status" value="1"/>
</dbReference>
<evidence type="ECO:0000256" key="1">
    <source>
        <dbReference type="SAM" id="SignalP"/>
    </source>
</evidence>
<protein>
    <submittedName>
        <fullName evidence="2">Uncharacterized protein</fullName>
    </submittedName>
</protein>
<evidence type="ECO:0000313" key="2">
    <source>
        <dbReference type="EMBL" id="PTU73119.1"/>
    </source>
</evidence>
<dbReference type="Proteomes" id="UP000244064">
    <property type="component" value="Unassembled WGS sequence"/>
</dbReference>
<dbReference type="EMBL" id="QASN01000021">
    <property type="protein sequence ID" value="PTU73119.1"/>
    <property type="molecule type" value="Genomic_DNA"/>
</dbReference>
<proteinExistence type="predicted"/>
<keyword evidence="1" id="KW-0732">Signal</keyword>
<comment type="caution">
    <text evidence="2">The sequence shown here is derived from an EMBL/GenBank/DDBJ whole genome shotgun (WGS) entry which is preliminary data.</text>
</comment>
<dbReference type="OrthoDB" id="5568078at2"/>
<accession>A0A2T5P5U9</accession>
<reference evidence="2 3" key="1">
    <citation type="submission" date="2018-04" db="EMBL/GenBank/DDBJ databases">
        <title>Pseudomonas sp. nov., isolated from mangrove soil.</title>
        <authorList>
            <person name="Chen C."/>
        </authorList>
    </citation>
    <scope>NUCLEOTIDE SEQUENCE [LARGE SCALE GENOMIC DNA]</scope>
    <source>
        <strain evidence="2 3">TC-11</strain>
    </source>
</reference>
<dbReference type="AlphaFoldDB" id="A0A2T5P5U9"/>
<dbReference type="RefSeq" id="WP_108108974.1">
    <property type="nucleotide sequence ID" value="NZ_QASN01000021.1"/>
</dbReference>
<feature type="signal peptide" evidence="1">
    <location>
        <begin position="1"/>
        <end position="22"/>
    </location>
</feature>
<feature type="chain" id="PRO_5015582596" evidence="1">
    <location>
        <begin position="23"/>
        <end position="131"/>
    </location>
</feature>
<evidence type="ECO:0000313" key="3">
    <source>
        <dbReference type="Proteomes" id="UP000244064"/>
    </source>
</evidence>
<organism evidence="2 3">
    <name type="scientific">Pseudomonas mangrovi</name>
    <dbReference type="NCBI Taxonomy" id="2161748"/>
    <lineage>
        <taxon>Bacteria</taxon>
        <taxon>Pseudomonadati</taxon>
        <taxon>Pseudomonadota</taxon>
        <taxon>Gammaproteobacteria</taxon>
        <taxon>Pseudomonadales</taxon>
        <taxon>Pseudomonadaceae</taxon>
        <taxon>Pseudomonas</taxon>
    </lineage>
</organism>
<name>A0A2T5P5U9_9PSED</name>
<sequence length="131" mass="14826">MSKTRIATVLLLAFAASGCSTGAWFKLPADTTLIVNERPVEHRQGLVYTRPYSWGASSGIPYKLKNSESRTVQQGRLKSRFRVPSIFWPPAAIAYWPMGFGQRCYDLTGNAPQTCTHQDLIDLRSQHRLRR</sequence>
<gene>
    <name evidence="2" type="ORF">DBO85_17910</name>
</gene>